<accession>A0A6H2C2B7</accession>
<dbReference type="KEGG" id="dfs:HGD76_17265"/>
<dbReference type="SUPFAM" id="SSF143120">
    <property type="entry name" value="YefM-like"/>
    <property type="match status" value="1"/>
</dbReference>
<evidence type="ECO:0000313" key="3">
    <source>
        <dbReference type="Proteomes" id="UP000502433"/>
    </source>
</evidence>
<dbReference type="RefSeq" id="WP_053540599.1">
    <property type="nucleotide sequence ID" value="NZ_CP051206.1"/>
</dbReference>
<sequence length="107" mass="12196">MLEANVRDNQELSGLIQQANSKGEAIALVQEGQQKAVLLSLEMFQYLIGISNRREQLSNEGFATMSHQLFTKSGYDSTDKIMELIQDVKQEISTEREQRLNDSEIKF</sequence>
<evidence type="ECO:0000313" key="2">
    <source>
        <dbReference type="EMBL" id="QJB45657.1"/>
    </source>
</evidence>
<proteinExistence type="inferred from homology"/>
<reference evidence="2 3" key="2">
    <citation type="submission" date="2020-04" db="EMBL/GenBank/DDBJ databases">
        <authorList>
            <person name="Fomenkov A."/>
            <person name="Anton B.P."/>
            <person name="Roberts R.J."/>
        </authorList>
    </citation>
    <scope>NUCLEOTIDE SEQUENCE [LARGE SCALE GENOMIC DNA]</scope>
    <source>
        <strain evidence="2 3">CCAP 1403/13f</strain>
    </source>
</reference>
<evidence type="ECO:0008006" key="4">
    <source>
        <dbReference type="Google" id="ProtNLM"/>
    </source>
</evidence>
<dbReference type="InterPro" id="IPR036165">
    <property type="entry name" value="YefM-like_sf"/>
</dbReference>
<gene>
    <name evidence="2" type="ORF">HGD76_17265</name>
</gene>
<reference evidence="2 3" key="1">
    <citation type="submission" date="2020-04" db="EMBL/GenBank/DDBJ databases">
        <title>Genome-Wide Identification of 5-Methylcytosine Sites in Bacterial Genomes By High-Throughput Sequencing of MspJI Restriction Fragments.</title>
        <authorList>
            <person name="Wu V."/>
        </authorList>
    </citation>
    <scope>NUCLEOTIDE SEQUENCE [LARGE SCALE GENOMIC DNA]</scope>
    <source>
        <strain evidence="2 3">CCAP 1403/13f</strain>
    </source>
</reference>
<dbReference type="EMBL" id="CP051206">
    <property type="protein sequence ID" value="QJB45657.1"/>
    <property type="molecule type" value="Genomic_DNA"/>
</dbReference>
<dbReference type="AlphaFoldDB" id="A0A6H2C2B7"/>
<comment type="similarity">
    <text evidence="1">Belongs to the phD/YefM antitoxin family.</text>
</comment>
<evidence type="ECO:0000256" key="1">
    <source>
        <dbReference type="ARBA" id="ARBA00009981"/>
    </source>
</evidence>
<protein>
    <recommendedName>
        <fullName evidence="4">Antitoxin</fullName>
    </recommendedName>
</protein>
<name>A0A6H2C2B7_DOLFA</name>
<dbReference type="Proteomes" id="UP000502433">
    <property type="component" value="Chromosome"/>
</dbReference>
<organism evidence="2 3">
    <name type="scientific">Dolichospermum flos-aquae CCAP 1403/13F</name>
    <dbReference type="NCBI Taxonomy" id="315271"/>
    <lineage>
        <taxon>Bacteria</taxon>
        <taxon>Bacillati</taxon>
        <taxon>Cyanobacteriota</taxon>
        <taxon>Cyanophyceae</taxon>
        <taxon>Nostocales</taxon>
        <taxon>Aphanizomenonaceae</taxon>
        <taxon>Dolichospermum</taxon>
    </lineage>
</organism>